<dbReference type="Gene3D" id="3.90.180.10">
    <property type="entry name" value="Medium-chain alcohol dehydrogenases, catalytic domain"/>
    <property type="match status" value="1"/>
</dbReference>
<dbReference type="SUPFAM" id="SSF51735">
    <property type="entry name" value="NAD(P)-binding Rossmann-fold domains"/>
    <property type="match status" value="1"/>
</dbReference>
<evidence type="ECO:0000256" key="4">
    <source>
        <dbReference type="ARBA" id="ARBA00022723"/>
    </source>
</evidence>
<dbReference type="PROSITE" id="PS00059">
    <property type="entry name" value="ADH_ZINC"/>
    <property type="match status" value="1"/>
</dbReference>
<dbReference type="PANTHER" id="PTHR42940">
    <property type="entry name" value="ALCOHOL DEHYDROGENASE 1-RELATED"/>
    <property type="match status" value="1"/>
</dbReference>
<evidence type="ECO:0000256" key="2">
    <source>
        <dbReference type="ARBA" id="ARBA00008072"/>
    </source>
</evidence>
<dbReference type="InterPro" id="IPR011032">
    <property type="entry name" value="GroES-like_sf"/>
</dbReference>
<keyword evidence="6" id="KW-0560">Oxidoreductase</keyword>
<dbReference type="SUPFAM" id="SSF50129">
    <property type="entry name" value="GroES-like"/>
    <property type="match status" value="1"/>
</dbReference>
<dbReference type="PANTHER" id="PTHR42940:SF8">
    <property type="entry name" value="VACUOLAR PROTEIN SORTING-ASSOCIATED PROTEIN 11"/>
    <property type="match status" value="1"/>
</dbReference>
<comment type="similarity">
    <text evidence="2 9">Belongs to the zinc-containing alcohol dehydrogenase family.</text>
</comment>
<dbReference type="InterPro" id="IPR013154">
    <property type="entry name" value="ADH-like_N"/>
</dbReference>
<reference evidence="11" key="1">
    <citation type="journal article" date="2021" name="Nat. Microbiol.">
        <title>Cocultivation of an ultrasmall environmental parasitic bacterium with lytic ability against bacteria associated with wastewater foams.</title>
        <authorList>
            <person name="Batinovic S."/>
            <person name="Rose J.J.A."/>
            <person name="Ratcliffe J."/>
            <person name="Seviour R.J."/>
            <person name="Petrovski S."/>
        </authorList>
    </citation>
    <scope>NUCLEOTIDE SEQUENCE</scope>
    <source>
        <strain evidence="11">CON9</strain>
    </source>
</reference>
<evidence type="ECO:0000313" key="12">
    <source>
        <dbReference type="Proteomes" id="UP001059836"/>
    </source>
</evidence>
<dbReference type="RefSeq" id="WP_213249633.1">
    <property type="nucleotide sequence ID" value="NZ_CP045806.1"/>
</dbReference>
<organism evidence="11 12">
    <name type="scientific">Gordonia pseudamarae</name>
    <dbReference type="NCBI Taxonomy" id="2831662"/>
    <lineage>
        <taxon>Bacteria</taxon>
        <taxon>Bacillati</taxon>
        <taxon>Actinomycetota</taxon>
        <taxon>Actinomycetes</taxon>
        <taxon>Mycobacteriales</taxon>
        <taxon>Gordoniaceae</taxon>
        <taxon>Gordonia</taxon>
    </lineage>
</organism>
<protein>
    <recommendedName>
        <fullName evidence="3">alcohol dehydrogenase</fullName>
        <ecNumber evidence="3">1.1.1.1</ecNumber>
    </recommendedName>
</protein>
<dbReference type="Gene3D" id="3.40.50.720">
    <property type="entry name" value="NAD(P)-binding Rossmann-like Domain"/>
    <property type="match status" value="1"/>
</dbReference>
<accession>A0ABX6IPC5</accession>
<name>A0ABX6IPC5_9ACTN</name>
<dbReference type="InterPro" id="IPR002328">
    <property type="entry name" value="ADH_Zn_CS"/>
</dbReference>
<feature type="domain" description="Enoyl reductase (ER)" evidence="10">
    <location>
        <begin position="10"/>
        <end position="344"/>
    </location>
</feature>
<dbReference type="Proteomes" id="UP001059836">
    <property type="component" value="Chromosome"/>
</dbReference>
<dbReference type="EC" id="1.1.1.1" evidence="3"/>
<evidence type="ECO:0000256" key="6">
    <source>
        <dbReference type="ARBA" id="ARBA00023002"/>
    </source>
</evidence>
<evidence type="ECO:0000256" key="9">
    <source>
        <dbReference type="RuleBase" id="RU361277"/>
    </source>
</evidence>
<dbReference type="Pfam" id="PF08240">
    <property type="entry name" value="ADH_N"/>
    <property type="match status" value="1"/>
</dbReference>
<comment type="catalytic activity">
    <reaction evidence="8">
        <text>a primary alcohol + NAD(+) = an aldehyde + NADH + H(+)</text>
        <dbReference type="Rhea" id="RHEA:10736"/>
        <dbReference type="ChEBI" id="CHEBI:15378"/>
        <dbReference type="ChEBI" id="CHEBI:15734"/>
        <dbReference type="ChEBI" id="CHEBI:17478"/>
        <dbReference type="ChEBI" id="CHEBI:57540"/>
        <dbReference type="ChEBI" id="CHEBI:57945"/>
        <dbReference type="EC" id="1.1.1.1"/>
    </reaction>
</comment>
<dbReference type="Pfam" id="PF00107">
    <property type="entry name" value="ADH_zinc_N"/>
    <property type="match status" value="1"/>
</dbReference>
<evidence type="ECO:0000256" key="5">
    <source>
        <dbReference type="ARBA" id="ARBA00022833"/>
    </source>
</evidence>
<dbReference type="InterPro" id="IPR036291">
    <property type="entry name" value="NAD(P)-bd_dom_sf"/>
</dbReference>
<evidence type="ECO:0000256" key="7">
    <source>
        <dbReference type="ARBA" id="ARBA00049164"/>
    </source>
</evidence>
<comment type="catalytic activity">
    <reaction evidence="7">
        <text>a secondary alcohol + NAD(+) = a ketone + NADH + H(+)</text>
        <dbReference type="Rhea" id="RHEA:10740"/>
        <dbReference type="ChEBI" id="CHEBI:15378"/>
        <dbReference type="ChEBI" id="CHEBI:17087"/>
        <dbReference type="ChEBI" id="CHEBI:35681"/>
        <dbReference type="ChEBI" id="CHEBI:57540"/>
        <dbReference type="ChEBI" id="CHEBI:57945"/>
        <dbReference type="EC" id="1.1.1.1"/>
    </reaction>
</comment>
<keyword evidence="12" id="KW-1185">Reference proteome</keyword>
<comment type="cofactor">
    <cofactor evidence="1 9">
        <name>Zn(2+)</name>
        <dbReference type="ChEBI" id="CHEBI:29105"/>
    </cofactor>
</comment>
<gene>
    <name evidence="11" type="ORF">GII31_00890</name>
</gene>
<evidence type="ECO:0000256" key="8">
    <source>
        <dbReference type="ARBA" id="ARBA00049243"/>
    </source>
</evidence>
<keyword evidence="5 9" id="KW-0862">Zinc</keyword>
<keyword evidence="4 9" id="KW-0479">Metal-binding</keyword>
<evidence type="ECO:0000259" key="10">
    <source>
        <dbReference type="SMART" id="SM00829"/>
    </source>
</evidence>
<dbReference type="SMART" id="SM00829">
    <property type="entry name" value="PKS_ER"/>
    <property type="match status" value="1"/>
</dbReference>
<dbReference type="InterPro" id="IPR013149">
    <property type="entry name" value="ADH-like_C"/>
</dbReference>
<dbReference type="EMBL" id="CP045809">
    <property type="protein sequence ID" value="QHN37244.1"/>
    <property type="molecule type" value="Genomic_DNA"/>
</dbReference>
<sequence>MKAIQFIAPGQPPELREVDKPTPGPGQVLLKITAAGACHSDDFVLNAPAGAFDYPLPMTLGHEGVGVIAEVGSGVRTVSEGTAVAVYGPWGCGTCYRCAEGQENYCLNAAELSITPPGLGTDGAMAEYLLVDDPRHLVPLGDLDPVGSVALTDAGLTPYHAIKASLPKLVGGTTAVVIGAGGLGHVGIQLLRHLTASRIIAVDVSEDKLAFAKEVGAHEAVLSNEDTVAEVRKFTGKQGATAVFDFVGYQPTIDMAMAMVGVLGDVTIVGIGDGVAAAKVGFFAQPYEVSVRAPYWGSRSELIEVLDLARDGVVRVETERFGLDDGLEAYRRLAAGTLRGRAVVVPD</sequence>
<evidence type="ECO:0000313" key="11">
    <source>
        <dbReference type="EMBL" id="QHN37244.1"/>
    </source>
</evidence>
<proteinExistence type="inferred from homology"/>
<evidence type="ECO:0000256" key="3">
    <source>
        <dbReference type="ARBA" id="ARBA00013190"/>
    </source>
</evidence>
<evidence type="ECO:0000256" key="1">
    <source>
        <dbReference type="ARBA" id="ARBA00001947"/>
    </source>
</evidence>
<dbReference type="InterPro" id="IPR020843">
    <property type="entry name" value="ER"/>
</dbReference>
<dbReference type="CDD" id="cd05284">
    <property type="entry name" value="arabinose_DH_like"/>
    <property type="match status" value="1"/>
</dbReference>